<protein>
    <submittedName>
        <fullName evidence="1">Uncharacterized protein</fullName>
    </submittedName>
</protein>
<name>A0A6M3LWZ3_9ZZZZ</name>
<dbReference type="EMBL" id="MT143673">
    <property type="protein sequence ID" value="QJA99896.1"/>
    <property type="molecule type" value="Genomic_DNA"/>
</dbReference>
<proteinExistence type="predicted"/>
<gene>
    <name evidence="1" type="ORF">MM171A00780_0005</name>
    <name evidence="2" type="ORF">MM171B01176_0008</name>
</gene>
<dbReference type="AlphaFoldDB" id="A0A6M3LWZ3"/>
<sequence length="155" mass="17127">MATITVGTNSWVTEAEANTYFDSRVGSSDYWVDGEDDNLAALITAFNWLNAKYDLPVVGTTAIKNAQCEMALFLLQHQPDLDLRMGLQAQGVIAAGVVKERYKGDNTVEMPVPPIVQQLLADYDTDKPVYLINLERNEEEGVSYDAYANLGDDES</sequence>
<organism evidence="1">
    <name type="scientific">viral metagenome</name>
    <dbReference type="NCBI Taxonomy" id="1070528"/>
    <lineage>
        <taxon>unclassified sequences</taxon>
        <taxon>metagenomes</taxon>
        <taxon>organismal metagenomes</taxon>
    </lineage>
</organism>
<reference evidence="1" key="1">
    <citation type="submission" date="2020-03" db="EMBL/GenBank/DDBJ databases">
        <title>The deep terrestrial virosphere.</title>
        <authorList>
            <person name="Holmfeldt K."/>
            <person name="Nilsson E."/>
            <person name="Simone D."/>
            <person name="Lopez-Fernandez M."/>
            <person name="Wu X."/>
            <person name="de Brujin I."/>
            <person name="Lundin D."/>
            <person name="Andersson A."/>
            <person name="Bertilsson S."/>
            <person name="Dopson M."/>
        </authorList>
    </citation>
    <scope>NUCLEOTIDE SEQUENCE</scope>
    <source>
        <strain evidence="1">MM171A00780</strain>
        <strain evidence="2">MM171B01176</strain>
    </source>
</reference>
<dbReference type="EMBL" id="MT143792">
    <property type="protein sequence ID" value="QJB02553.1"/>
    <property type="molecule type" value="Genomic_DNA"/>
</dbReference>
<evidence type="ECO:0000313" key="1">
    <source>
        <dbReference type="EMBL" id="QJA99896.1"/>
    </source>
</evidence>
<evidence type="ECO:0000313" key="2">
    <source>
        <dbReference type="EMBL" id="QJB02553.1"/>
    </source>
</evidence>
<accession>A0A6M3LWZ3</accession>